<evidence type="ECO:0000256" key="1">
    <source>
        <dbReference type="SAM" id="MobiDB-lite"/>
    </source>
</evidence>
<gene>
    <name evidence="2" type="primary">OSJNBb0044B19.12</name>
</gene>
<proteinExistence type="predicted"/>
<organism evidence="2 3">
    <name type="scientific">Oryza sativa subsp. japonica</name>
    <name type="common">Rice</name>
    <dbReference type="NCBI Taxonomy" id="39947"/>
    <lineage>
        <taxon>Eukaryota</taxon>
        <taxon>Viridiplantae</taxon>
        <taxon>Streptophyta</taxon>
        <taxon>Embryophyta</taxon>
        <taxon>Tracheophyta</taxon>
        <taxon>Spermatophyta</taxon>
        <taxon>Magnoliopsida</taxon>
        <taxon>Liliopsida</taxon>
        <taxon>Poales</taxon>
        <taxon>Poaceae</taxon>
        <taxon>BOP clade</taxon>
        <taxon>Oryzoideae</taxon>
        <taxon>Oryzeae</taxon>
        <taxon>Oryzinae</taxon>
        <taxon>Oryza</taxon>
        <taxon>Oryza sativa</taxon>
    </lineage>
</organism>
<feature type="compositionally biased region" description="Basic and acidic residues" evidence="1">
    <location>
        <begin position="57"/>
        <end position="70"/>
    </location>
</feature>
<name>Q8W5Q1_ORYSJ</name>
<evidence type="ECO:0000313" key="3">
    <source>
        <dbReference type="Proteomes" id="UP000000763"/>
    </source>
</evidence>
<reference evidence="3" key="2">
    <citation type="journal article" date="2008" name="Nucleic Acids Res.">
        <title>The rice annotation project database (RAP-DB): 2008 update.</title>
        <authorList>
            <consortium name="The rice annotation project (RAP)"/>
        </authorList>
    </citation>
    <scope>GENOME REANNOTATION</scope>
    <source>
        <strain evidence="3">cv. Nipponbare</strain>
    </source>
</reference>
<accession>Q8W5Q1</accession>
<dbReference type="Proteomes" id="UP000000763">
    <property type="component" value="Chromosome 10"/>
</dbReference>
<sequence length="70" mass="7656">MTACPRPPCLRLELPPAPLLLEEMAHLELEPEMARLELDPVLGTSTPTETILPHNPAEGHSRDHPTSVSV</sequence>
<evidence type="ECO:0000313" key="2">
    <source>
        <dbReference type="EMBL" id="AAL31043.1"/>
    </source>
</evidence>
<dbReference type="EMBL" id="AC078893">
    <property type="protein sequence ID" value="AAL31043.1"/>
    <property type="molecule type" value="Genomic_DNA"/>
</dbReference>
<protein>
    <submittedName>
        <fullName evidence="2">Uncharacterized protein</fullName>
    </submittedName>
</protein>
<dbReference type="AlphaFoldDB" id="Q8W5Q1"/>
<feature type="region of interest" description="Disordered" evidence="1">
    <location>
        <begin position="44"/>
        <end position="70"/>
    </location>
</feature>
<reference evidence="3" key="1">
    <citation type="journal article" date="2005" name="Nature">
        <title>The map-based sequence of the rice genome.</title>
        <authorList>
            <consortium name="International rice genome sequencing project (IRGSP)"/>
            <person name="Matsumoto T."/>
            <person name="Wu J."/>
            <person name="Kanamori H."/>
            <person name="Katayose Y."/>
            <person name="Fujisawa M."/>
            <person name="Namiki N."/>
            <person name="Mizuno H."/>
            <person name="Yamamoto K."/>
            <person name="Antonio B.A."/>
            <person name="Baba T."/>
            <person name="Sakata K."/>
            <person name="Nagamura Y."/>
            <person name="Aoki H."/>
            <person name="Arikawa K."/>
            <person name="Arita K."/>
            <person name="Bito T."/>
            <person name="Chiden Y."/>
            <person name="Fujitsuka N."/>
            <person name="Fukunaka R."/>
            <person name="Hamada M."/>
            <person name="Harada C."/>
            <person name="Hayashi A."/>
            <person name="Hijishita S."/>
            <person name="Honda M."/>
            <person name="Hosokawa S."/>
            <person name="Ichikawa Y."/>
            <person name="Idonuma A."/>
            <person name="Iijima M."/>
            <person name="Ikeda M."/>
            <person name="Ikeno M."/>
            <person name="Ito K."/>
            <person name="Ito S."/>
            <person name="Ito T."/>
            <person name="Ito Y."/>
            <person name="Ito Y."/>
            <person name="Iwabuchi A."/>
            <person name="Kamiya K."/>
            <person name="Karasawa W."/>
            <person name="Kurita K."/>
            <person name="Katagiri S."/>
            <person name="Kikuta A."/>
            <person name="Kobayashi H."/>
            <person name="Kobayashi N."/>
            <person name="Machita K."/>
            <person name="Maehara T."/>
            <person name="Masukawa M."/>
            <person name="Mizubayashi T."/>
            <person name="Mukai Y."/>
            <person name="Nagasaki H."/>
            <person name="Nagata Y."/>
            <person name="Naito S."/>
            <person name="Nakashima M."/>
            <person name="Nakama Y."/>
            <person name="Nakamichi Y."/>
            <person name="Nakamura M."/>
            <person name="Meguro A."/>
            <person name="Negishi M."/>
            <person name="Ohta I."/>
            <person name="Ohta T."/>
            <person name="Okamoto M."/>
            <person name="Ono N."/>
            <person name="Saji S."/>
            <person name="Sakaguchi M."/>
            <person name="Sakai K."/>
            <person name="Shibata M."/>
            <person name="Shimokawa T."/>
            <person name="Song J."/>
            <person name="Takazaki Y."/>
            <person name="Terasawa K."/>
            <person name="Tsugane M."/>
            <person name="Tsuji K."/>
            <person name="Ueda S."/>
            <person name="Waki K."/>
            <person name="Yamagata H."/>
            <person name="Yamamoto M."/>
            <person name="Yamamoto S."/>
            <person name="Yamane H."/>
            <person name="Yoshiki S."/>
            <person name="Yoshihara R."/>
            <person name="Yukawa K."/>
            <person name="Zhong H."/>
            <person name="Yano M."/>
            <person name="Yuan Q."/>
            <person name="Ouyang S."/>
            <person name="Liu J."/>
            <person name="Jones K.M."/>
            <person name="Gansberger K."/>
            <person name="Moffat K."/>
            <person name="Hill J."/>
            <person name="Bera J."/>
            <person name="Fadrosh D."/>
            <person name="Jin S."/>
            <person name="Johri S."/>
            <person name="Kim M."/>
            <person name="Overton L."/>
            <person name="Reardon M."/>
            <person name="Tsitrin T."/>
            <person name="Vuong H."/>
            <person name="Weaver B."/>
            <person name="Ciecko A."/>
            <person name="Tallon L."/>
            <person name="Jackson J."/>
            <person name="Pai G."/>
            <person name="Aken S.V."/>
            <person name="Utterback T."/>
            <person name="Reidmuller S."/>
            <person name="Feldblyum T."/>
            <person name="Hsiao J."/>
            <person name="Zismann V."/>
            <person name="Iobst S."/>
            <person name="de Vazeille A.R."/>
            <person name="Buell C.R."/>
            <person name="Ying K."/>
            <person name="Li Y."/>
            <person name="Lu T."/>
            <person name="Huang Y."/>
            <person name="Zhao Q."/>
            <person name="Feng Q."/>
            <person name="Zhang L."/>
            <person name="Zhu J."/>
            <person name="Weng Q."/>
            <person name="Mu J."/>
            <person name="Lu Y."/>
            <person name="Fan D."/>
            <person name="Liu Y."/>
            <person name="Guan J."/>
            <person name="Zhang Y."/>
            <person name="Yu S."/>
            <person name="Liu X."/>
            <person name="Zhang Y."/>
            <person name="Hong G."/>
            <person name="Han B."/>
            <person name="Choisne N."/>
            <person name="Demange N."/>
            <person name="Orjeda G."/>
            <person name="Samain S."/>
            <person name="Cattolico L."/>
            <person name="Pelletier E."/>
            <person name="Couloux A."/>
            <person name="Segurens B."/>
            <person name="Wincker P."/>
            <person name="D'Hont A."/>
            <person name="Scarpelli C."/>
            <person name="Weissenbach J."/>
            <person name="Salanoubat M."/>
            <person name="Quetier F."/>
            <person name="Yu Y."/>
            <person name="Kim H.R."/>
            <person name="Rambo T."/>
            <person name="Currie J."/>
            <person name="Collura K."/>
            <person name="Luo M."/>
            <person name="Yang T."/>
            <person name="Ammiraju J.S.S."/>
            <person name="Engler F."/>
            <person name="Soderlund C."/>
            <person name="Wing R.A."/>
            <person name="Palmer L.E."/>
            <person name="de la Bastide M."/>
            <person name="Spiegel L."/>
            <person name="Nascimento L."/>
            <person name="Zutavern T."/>
            <person name="O'Shaughnessy A."/>
            <person name="Dike S."/>
            <person name="Dedhia N."/>
            <person name="Preston R."/>
            <person name="Balija V."/>
            <person name="McCombie W.R."/>
            <person name="Chow T."/>
            <person name="Chen H."/>
            <person name="Chung M."/>
            <person name="Chen C."/>
            <person name="Shaw J."/>
            <person name="Wu H."/>
            <person name="Hsiao K."/>
            <person name="Chao Y."/>
            <person name="Chu M."/>
            <person name="Cheng C."/>
            <person name="Hour A."/>
            <person name="Lee P."/>
            <person name="Lin S."/>
            <person name="Lin Y."/>
            <person name="Liou J."/>
            <person name="Liu S."/>
            <person name="Hsing Y."/>
            <person name="Raghuvanshi S."/>
            <person name="Mohanty A."/>
            <person name="Bharti A.K."/>
            <person name="Gaur A."/>
            <person name="Gupta V."/>
            <person name="Kumar D."/>
            <person name="Ravi V."/>
            <person name="Vij S."/>
            <person name="Kapur A."/>
            <person name="Khurana P."/>
            <person name="Khurana P."/>
            <person name="Khurana J.P."/>
            <person name="Tyagi A.K."/>
            <person name="Gaikwad K."/>
            <person name="Singh A."/>
            <person name="Dalal V."/>
            <person name="Srivastava S."/>
            <person name="Dixit A."/>
            <person name="Pal A.K."/>
            <person name="Ghazi I.A."/>
            <person name="Yadav M."/>
            <person name="Pandit A."/>
            <person name="Bhargava A."/>
            <person name="Sureshbabu K."/>
            <person name="Batra K."/>
            <person name="Sharma T.R."/>
            <person name="Mohapatra T."/>
            <person name="Singh N.K."/>
            <person name="Messing J."/>
            <person name="Nelson A.B."/>
            <person name="Fuks G."/>
            <person name="Kavchok S."/>
            <person name="Keizer G."/>
            <person name="Linton E."/>
            <person name="Llaca V."/>
            <person name="Song R."/>
            <person name="Tanyolac B."/>
            <person name="Young S."/>
            <person name="Ho-Il K."/>
            <person name="Hahn J.H."/>
            <person name="Sangsakoo G."/>
            <person name="Vanavichit A."/>
            <person name="de Mattos Luiz.A.T."/>
            <person name="Zimmer P.D."/>
            <person name="Malone G."/>
            <person name="Dellagostin O."/>
            <person name="de Oliveira A.C."/>
            <person name="Bevan M."/>
            <person name="Bancroft I."/>
            <person name="Minx P."/>
            <person name="Cordum H."/>
            <person name="Wilson R."/>
            <person name="Cheng Z."/>
            <person name="Jin W."/>
            <person name="Jiang J."/>
            <person name="Leong S.A."/>
            <person name="Iwama H."/>
            <person name="Gojobori T."/>
            <person name="Itoh T."/>
            <person name="Niimura Y."/>
            <person name="Fujii Y."/>
            <person name="Habara T."/>
            <person name="Sakai H."/>
            <person name="Sato Y."/>
            <person name="Wilson G."/>
            <person name="Kumar K."/>
            <person name="McCouch S."/>
            <person name="Juretic N."/>
            <person name="Hoen D."/>
            <person name="Wright S."/>
            <person name="Bruskiewich R."/>
            <person name="Bureau T."/>
            <person name="Miyao A."/>
            <person name="Hirochika H."/>
            <person name="Nishikawa T."/>
            <person name="Kadowaki K."/>
            <person name="Sugiura M."/>
            <person name="Burr B."/>
            <person name="Sasaki T."/>
        </authorList>
    </citation>
    <scope>NUCLEOTIDE SEQUENCE [LARGE SCALE GENOMIC DNA]</scope>
    <source>
        <strain evidence="3">cv. Nipponbare</strain>
    </source>
</reference>